<dbReference type="AlphaFoldDB" id="A0A1J1J4A7"/>
<reference evidence="2 3" key="1">
    <citation type="submission" date="2015-04" db="EMBL/GenBank/DDBJ databases">
        <authorList>
            <person name="Syromyatnikov M.Y."/>
            <person name="Popov V.N."/>
        </authorList>
    </citation>
    <scope>NUCLEOTIDE SEQUENCE [LARGE SCALE GENOMIC DNA]</scope>
</reference>
<evidence type="ECO:0000313" key="3">
    <source>
        <dbReference type="Proteomes" id="UP000183832"/>
    </source>
</evidence>
<feature type="region of interest" description="Disordered" evidence="1">
    <location>
        <begin position="1"/>
        <end position="23"/>
    </location>
</feature>
<protein>
    <submittedName>
        <fullName evidence="2">CLUMA_CG020225, isoform A</fullName>
    </submittedName>
</protein>
<gene>
    <name evidence="2" type="ORF">CLUMA_CG020225</name>
</gene>
<sequence length="87" mass="9861">MTGNMEKYNPEERISNMGARSSQQDKAGASKNIVTNLFLSSLFWIYFSDLIKLYRNMYLTAVGDLIFGAIGGEKKLRHPIIIIMINT</sequence>
<organism evidence="2 3">
    <name type="scientific">Clunio marinus</name>
    <dbReference type="NCBI Taxonomy" id="568069"/>
    <lineage>
        <taxon>Eukaryota</taxon>
        <taxon>Metazoa</taxon>
        <taxon>Ecdysozoa</taxon>
        <taxon>Arthropoda</taxon>
        <taxon>Hexapoda</taxon>
        <taxon>Insecta</taxon>
        <taxon>Pterygota</taxon>
        <taxon>Neoptera</taxon>
        <taxon>Endopterygota</taxon>
        <taxon>Diptera</taxon>
        <taxon>Nematocera</taxon>
        <taxon>Chironomoidea</taxon>
        <taxon>Chironomidae</taxon>
        <taxon>Clunio</taxon>
    </lineage>
</organism>
<evidence type="ECO:0000313" key="2">
    <source>
        <dbReference type="EMBL" id="CRL07245.1"/>
    </source>
</evidence>
<proteinExistence type="predicted"/>
<name>A0A1J1J4A7_9DIPT</name>
<dbReference type="Proteomes" id="UP000183832">
    <property type="component" value="Unassembled WGS sequence"/>
</dbReference>
<keyword evidence="3" id="KW-1185">Reference proteome</keyword>
<dbReference type="EMBL" id="CVRI01000070">
    <property type="protein sequence ID" value="CRL07245.1"/>
    <property type="molecule type" value="Genomic_DNA"/>
</dbReference>
<evidence type="ECO:0000256" key="1">
    <source>
        <dbReference type="SAM" id="MobiDB-lite"/>
    </source>
</evidence>
<accession>A0A1J1J4A7</accession>